<dbReference type="EMBL" id="BCMS01000001">
    <property type="protein sequence ID" value="GAQ22221.1"/>
    <property type="molecule type" value="Genomic_DNA"/>
</dbReference>
<evidence type="ECO:0008006" key="4">
    <source>
        <dbReference type="Google" id="ProtNLM"/>
    </source>
</evidence>
<comment type="caution">
    <text evidence="2">The sequence shown here is derived from an EMBL/GenBank/DDBJ whole genome shotgun (WGS) entry which is preliminary data.</text>
</comment>
<evidence type="ECO:0000313" key="3">
    <source>
        <dbReference type="Proteomes" id="UP000056209"/>
    </source>
</evidence>
<name>A0A100HK39_9DEIO</name>
<keyword evidence="3" id="KW-1185">Reference proteome</keyword>
<keyword evidence="1" id="KW-0812">Transmembrane</keyword>
<keyword evidence="1" id="KW-0472">Membrane</keyword>
<gene>
    <name evidence="2" type="ORF">DEIGR_102248</name>
</gene>
<dbReference type="AlphaFoldDB" id="A0A100HK39"/>
<accession>A0A100HK39</accession>
<feature type="transmembrane region" description="Helical" evidence="1">
    <location>
        <begin position="33"/>
        <end position="52"/>
    </location>
</feature>
<proteinExistence type="predicted"/>
<dbReference type="RefSeq" id="WP_236704726.1">
    <property type="nucleotide sequence ID" value="NZ_BCMS01000001.1"/>
</dbReference>
<dbReference type="Proteomes" id="UP000056209">
    <property type="component" value="Unassembled WGS sequence"/>
</dbReference>
<evidence type="ECO:0000256" key="1">
    <source>
        <dbReference type="SAM" id="Phobius"/>
    </source>
</evidence>
<sequence>MKRRVTLPRWNGVASGFTWPDLDLTLPTWRARAVRYLLIYVALVVALVSVRASTSGVRPALREAQGREQALVTQRDNLILQLEALETPQRIIEWARGNGMRLYADAPKDTADIPAIPVAAPAAVPARTVEVTTQWK</sequence>
<evidence type="ECO:0000313" key="2">
    <source>
        <dbReference type="EMBL" id="GAQ22221.1"/>
    </source>
</evidence>
<reference evidence="3" key="1">
    <citation type="submission" date="2015-11" db="EMBL/GenBank/DDBJ databases">
        <title>Draft Genome Sequence of the Radioresistant Bacterium Deinococcus grandis, Isolated from Freshwater Fish in Japan.</title>
        <authorList>
            <person name="Satoh K."/>
            <person name="Onodera T."/>
            <person name="Omoso K."/>
            <person name="Takeda-Yano K."/>
            <person name="Katayama T."/>
            <person name="Oono Y."/>
            <person name="Narumi I."/>
        </authorList>
    </citation>
    <scope>NUCLEOTIDE SEQUENCE [LARGE SCALE GENOMIC DNA]</scope>
    <source>
        <strain evidence="3">ATCC 43672</strain>
    </source>
</reference>
<keyword evidence="1" id="KW-1133">Transmembrane helix</keyword>
<organism evidence="2 3">
    <name type="scientific">Deinococcus grandis</name>
    <dbReference type="NCBI Taxonomy" id="57498"/>
    <lineage>
        <taxon>Bacteria</taxon>
        <taxon>Thermotogati</taxon>
        <taxon>Deinococcota</taxon>
        <taxon>Deinococci</taxon>
        <taxon>Deinococcales</taxon>
        <taxon>Deinococcaceae</taxon>
        <taxon>Deinococcus</taxon>
    </lineage>
</organism>
<protein>
    <recommendedName>
        <fullName evidence="4">Cell division protein FtsL</fullName>
    </recommendedName>
</protein>